<organism evidence="2 3">
    <name type="scientific">Symbiodinium pilosum</name>
    <name type="common">Dinoflagellate</name>
    <dbReference type="NCBI Taxonomy" id="2952"/>
    <lineage>
        <taxon>Eukaryota</taxon>
        <taxon>Sar</taxon>
        <taxon>Alveolata</taxon>
        <taxon>Dinophyceae</taxon>
        <taxon>Suessiales</taxon>
        <taxon>Symbiodiniaceae</taxon>
        <taxon>Symbiodinium</taxon>
    </lineage>
</organism>
<accession>A0A812KE08</accession>
<feature type="transmembrane region" description="Helical" evidence="1">
    <location>
        <begin position="136"/>
        <end position="158"/>
    </location>
</feature>
<dbReference type="EMBL" id="CAJNIZ010003756">
    <property type="protein sequence ID" value="CAE7225536.1"/>
    <property type="molecule type" value="Genomic_DNA"/>
</dbReference>
<keyword evidence="1" id="KW-1133">Transmembrane helix</keyword>
<reference evidence="2" key="1">
    <citation type="submission" date="2021-02" db="EMBL/GenBank/DDBJ databases">
        <authorList>
            <person name="Dougan E. K."/>
            <person name="Rhodes N."/>
            <person name="Thang M."/>
            <person name="Chan C."/>
        </authorList>
    </citation>
    <scope>NUCLEOTIDE SEQUENCE</scope>
</reference>
<feature type="transmembrane region" description="Helical" evidence="1">
    <location>
        <begin position="185"/>
        <end position="203"/>
    </location>
</feature>
<protein>
    <submittedName>
        <fullName evidence="2">Uncharacterized protein</fullName>
    </submittedName>
</protein>
<proteinExistence type="predicted"/>
<dbReference type="OrthoDB" id="412676at2759"/>
<keyword evidence="3" id="KW-1185">Reference proteome</keyword>
<sequence length="247" mass="27456">MALAHASQEDESGELSKPIFPFWGPKYVIKEAIFKRGGGLFLILDSGDPRNEAQLLSLLEASAEAQGFDVFISHTWATPGYQKFLSLLLSTYWHYAIAGWLFAAILLTILYSFHVLPQFVLIRSNMSGYSVDVPCGPWILLSTFLSAICGLFCAPYLASCSGRTSRCFYDAACVNQVDPVQRERGIYGIGGFLALSGQLWILWSPPYLSRLWCVFEIAAFRTANPQGKIKIQPLFVERDILAVPGQQ</sequence>
<evidence type="ECO:0000256" key="1">
    <source>
        <dbReference type="SAM" id="Phobius"/>
    </source>
</evidence>
<keyword evidence="1" id="KW-0472">Membrane</keyword>
<name>A0A812KE08_SYMPI</name>
<comment type="caution">
    <text evidence="2">The sequence shown here is derived from an EMBL/GenBank/DDBJ whole genome shotgun (WGS) entry which is preliminary data.</text>
</comment>
<evidence type="ECO:0000313" key="2">
    <source>
        <dbReference type="EMBL" id="CAE7225536.1"/>
    </source>
</evidence>
<dbReference type="AlphaFoldDB" id="A0A812KE08"/>
<gene>
    <name evidence="2" type="ORF">SPIL2461_LOCUS3163</name>
</gene>
<keyword evidence="1" id="KW-0812">Transmembrane</keyword>
<feature type="transmembrane region" description="Helical" evidence="1">
    <location>
        <begin position="92"/>
        <end position="116"/>
    </location>
</feature>
<evidence type="ECO:0000313" key="3">
    <source>
        <dbReference type="Proteomes" id="UP000649617"/>
    </source>
</evidence>
<dbReference type="Proteomes" id="UP000649617">
    <property type="component" value="Unassembled WGS sequence"/>
</dbReference>